<dbReference type="NCBIfam" id="NF033857">
    <property type="entry name" value="BPSL0067_fam"/>
    <property type="match status" value="1"/>
</dbReference>
<reference evidence="1 2" key="1">
    <citation type="submission" date="2023-11" db="EMBL/GenBank/DDBJ databases">
        <title>Paucibacter sp. nov., isolated from fresh soil in Korea.</title>
        <authorList>
            <person name="Le N.T.T."/>
        </authorList>
    </citation>
    <scope>NUCLEOTIDE SEQUENCE [LARGE SCALE GENOMIC DNA]</scope>
    <source>
        <strain evidence="1 2">R3-3</strain>
    </source>
</reference>
<protein>
    <submittedName>
        <fullName evidence="1">BPSL0067 family protein</fullName>
    </submittedName>
</protein>
<evidence type="ECO:0000313" key="2">
    <source>
        <dbReference type="Proteomes" id="UP001285263"/>
    </source>
</evidence>
<accession>A0ABU5DAP8</accession>
<proteinExistence type="predicted"/>
<evidence type="ECO:0000313" key="1">
    <source>
        <dbReference type="EMBL" id="MDY0743308.1"/>
    </source>
</evidence>
<sequence length="164" mass="17346">MGDADGVTVSDCSEERRQVMAHVATDYLTNPKAPLGDWVCTRSSGIAPFTDVPPAEKQHGPNFCGQCVSYVTTVCTTLPVATSAWKKGVQVRGATGILPGTAIATFNANGHYSGHAAVYESQTAIGINVVDQWVTPPATAIHKRLLRFGAHGNSNNGDNFFVVD</sequence>
<dbReference type="EMBL" id="JAXCLA010000001">
    <property type="protein sequence ID" value="MDY0743308.1"/>
    <property type="molecule type" value="Genomic_DNA"/>
</dbReference>
<organism evidence="1 2">
    <name type="scientific">Roseateles agri</name>
    <dbReference type="NCBI Taxonomy" id="3098619"/>
    <lineage>
        <taxon>Bacteria</taxon>
        <taxon>Pseudomonadati</taxon>
        <taxon>Pseudomonadota</taxon>
        <taxon>Betaproteobacteria</taxon>
        <taxon>Burkholderiales</taxon>
        <taxon>Sphaerotilaceae</taxon>
        <taxon>Roseateles</taxon>
    </lineage>
</organism>
<keyword evidence="2" id="KW-1185">Reference proteome</keyword>
<gene>
    <name evidence="1" type="ORF">SNE35_02265</name>
</gene>
<dbReference type="Proteomes" id="UP001285263">
    <property type="component" value="Unassembled WGS sequence"/>
</dbReference>
<dbReference type="InterPro" id="IPR047746">
    <property type="entry name" value="Dae2/Tae2-like"/>
</dbReference>
<name>A0ABU5DAP8_9BURK</name>
<comment type="caution">
    <text evidence="1">The sequence shown here is derived from an EMBL/GenBank/DDBJ whole genome shotgun (WGS) entry which is preliminary data.</text>
</comment>